<dbReference type="KEGG" id="tmb:Thimo_1966"/>
<dbReference type="InterPro" id="IPR006016">
    <property type="entry name" value="UspA"/>
</dbReference>
<dbReference type="Gene3D" id="3.40.50.620">
    <property type="entry name" value="HUPs"/>
    <property type="match status" value="1"/>
</dbReference>
<gene>
    <name evidence="7" type="ORF">Thimo_1966</name>
</gene>
<dbReference type="GO" id="GO:0005737">
    <property type="term" value="C:cytoplasm"/>
    <property type="evidence" value="ECO:0007669"/>
    <property type="project" value="UniProtKB-SubCell"/>
</dbReference>
<comment type="subcellular location">
    <subcellularLocation>
        <location evidence="1 5">Cytoplasm</location>
    </subcellularLocation>
</comment>
<name>L0GXL2_9GAMM</name>
<evidence type="ECO:0000256" key="4">
    <source>
        <dbReference type="ARBA" id="ARBA00022490"/>
    </source>
</evidence>
<dbReference type="InterPro" id="IPR014729">
    <property type="entry name" value="Rossmann-like_a/b/a_fold"/>
</dbReference>
<dbReference type="SUPFAM" id="SSF52402">
    <property type="entry name" value="Adenine nucleotide alpha hydrolases-like"/>
    <property type="match status" value="1"/>
</dbReference>
<dbReference type="RefSeq" id="WP_015280872.1">
    <property type="nucleotide sequence ID" value="NC_019940.1"/>
</dbReference>
<evidence type="ECO:0000313" key="7">
    <source>
        <dbReference type="EMBL" id="AGA90731.1"/>
    </source>
</evidence>
<accession>L0GXL2</accession>
<dbReference type="OrthoDB" id="9792500at2"/>
<dbReference type="PRINTS" id="PR01438">
    <property type="entry name" value="UNVRSLSTRESS"/>
</dbReference>
<dbReference type="STRING" id="765912.Thimo_1966"/>
<dbReference type="Proteomes" id="UP000010816">
    <property type="component" value="Chromosome"/>
</dbReference>
<evidence type="ECO:0000259" key="6">
    <source>
        <dbReference type="Pfam" id="PF00582"/>
    </source>
</evidence>
<dbReference type="eggNOG" id="COG0589">
    <property type="taxonomic scope" value="Bacteria"/>
</dbReference>
<dbReference type="PIRSF" id="PIRSF006276">
    <property type="entry name" value="UspA"/>
    <property type="match status" value="1"/>
</dbReference>
<evidence type="ECO:0000256" key="1">
    <source>
        <dbReference type="ARBA" id="ARBA00004496"/>
    </source>
</evidence>
<evidence type="ECO:0000256" key="2">
    <source>
        <dbReference type="ARBA" id="ARBA00008791"/>
    </source>
</evidence>
<reference evidence="7 8" key="1">
    <citation type="submission" date="2011-09" db="EMBL/GenBank/DDBJ databases">
        <title>Complete sequence of chromosome of Thioflavicoccus mobilis 8321.</title>
        <authorList>
            <consortium name="US DOE Joint Genome Institute"/>
            <person name="Lucas S."/>
            <person name="Han J."/>
            <person name="Lapidus A."/>
            <person name="Cheng J.-F."/>
            <person name="Goodwin L."/>
            <person name="Pitluck S."/>
            <person name="Peters L."/>
            <person name="Ovchinnikova G."/>
            <person name="Lu M."/>
            <person name="Detter J.C."/>
            <person name="Han C."/>
            <person name="Tapia R."/>
            <person name="Land M."/>
            <person name="Hauser L."/>
            <person name="Kyrpides N."/>
            <person name="Ivanova N."/>
            <person name="Pagani I."/>
            <person name="Vogl K."/>
            <person name="Liu Z."/>
            <person name="Imhoff J."/>
            <person name="Thiel V."/>
            <person name="Frigaard N.-U."/>
            <person name="Bryant D."/>
            <person name="Woyke T."/>
        </authorList>
    </citation>
    <scope>NUCLEOTIDE SEQUENCE [LARGE SCALE GENOMIC DNA]</scope>
    <source>
        <strain evidence="7 8">8321</strain>
    </source>
</reference>
<dbReference type="InterPro" id="IPR006015">
    <property type="entry name" value="Universal_stress_UspA"/>
</dbReference>
<keyword evidence="8" id="KW-1185">Reference proteome</keyword>
<dbReference type="AlphaFoldDB" id="L0GXL2"/>
<evidence type="ECO:0000256" key="5">
    <source>
        <dbReference type="PIRNR" id="PIRNR006276"/>
    </source>
</evidence>
<keyword evidence="4 5" id="KW-0963">Cytoplasm</keyword>
<dbReference type="EMBL" id="CP003051">
    <property type="protein sequence ID" value="AGA90731.1"/>
    <property type="molecule type" value="Genomic_DNA"/>
</dbReference>
<sequence length="158" mass="16962">MSDSLYQHLLLAVDFAPESEPVVARAERMRDRFAARLTLLHIVESVPTAIEYMPMSYSSDGILPDGLELEGELLRAARTQIDAVGERLGVPPGDRLIKIGTTGYTIDETAAELGVDLIIVGNKGRHGLHALLAPSTSKAVLRAQNCDVLCVHLGAGGY</sequence>
<comment type="similarity">
    <text evidence="2 5">Belongs to the universal stress protein A family.</text>
</comment>
<comment type="subunit">
    <text evidence="3">Homodimer.</text>
</comment>
<dbReference type="HOGENOM" id="CLU_049301_11_3_6"/>
<organism evidence="7 8">
    <name type="scientific">Thioflavicoccus mobilis 8321</name>
    <dbReference type="NCBI Taxonomy" id="765912"/>
    <lineage>
        <taxon>Bacteria</taxon>
        <taxon>Pseudomonadati</taxon>
        <taxon>Pseudomonadota</taxon>
        <taxon>Gammaproteobacteria</taxon>
        <taxon>Chromatiales</taxon>
        <taxon>Chromatiaceae</taxon>
        <taxon>Thioflavicoccus</taxon>
    </lineage>
</organism>
<feature type="domain" description="UspA" evidence="6">
    <location>
        <begin position="6"/>
        <end position="152"/>
    </location>
</feature>
<evidence type="ECO:0000256" key="3">
    <source>
        <dbReference type="ARBA" id="ARBA00011738"/>
    </source>
</evidence>
<evidence type="ECO:0000313" key="8">
    <source>
        <dbReference type="Proteomes" id="UP000010816"/>
    </source>
</evidence>
<proteinExistence type="inferred from homology"/>
<dbReference type="PANTHER" id="PTHR46268:SF23">
    <property type="entry name" value="UNIVERSAL STRESS PROTEIN A-RELATED"/>
    <property type="match status" value="1"/>
</dbReference>
<dbReference type="PANTHER" id="PTHR46268">
    <property type="entry name" value="STRESS RESPONSE PROTEIN NHAX"/>
    <property type="match status" value="1"/>
</dbReference>
<dbReference type="Pfam" id="PF00582">
    <property type="entry name" value="Usp"/>
    <property type="match status" value="1"/>
</dbReference>
<protein>
    <recommendedName>
        <fullName evidence="5">Universal stress protein</fullName>
    </recommendedName>
</protein>